<dbReference type="EMBL" id="JAGGKK010000003">
    <property type="protein sequence ID" value="MBP1947870.1"/>
    <property type="molecule type" value="Genomic_DNA"/>
</dbReference>
<sequence>MSEEDFTQNIYHIRAGEDNLRGKSFSHQIKEVSTFIKHQCSSENLNFLIGSGASLPAVPLMSWIFSNIKQKEEIEPYLGKFIDSDDIENYLNWLNNAITFHGEESGEAYPYQKAFKTTKDELLKTMPKRYFELDDPFNEKVVETLENYKNFYGNIFNQREFKNHSPLNVFTTNYDLFNEVAMEDLGIHYSNGFKGSVKRVFNPYEYRLRLVDDQNRYKEKWSTLKRYIKLHKLHGSIDWEYSDDLNSIIQQNPKYNDNTENVMIYPTIHKHLESQQSPYSELIREFTTNLQKPDSTLVVIGYGFPDDHINQLISQALNNEDFTLIVFGNSDEPKAKSFLKENMDRMNFHFIGGSFKSQDDGHYFANFIEYLGCDKEDEESE</sequence>
<evidence type="ECO:0000313" key="2">
    <source>
        <dbReference type="Proteomes" id="UP001519328"/>
    </source>
</evidence>
<evidence type="ECO:0008006" key="3">
    <source>
        <dbReference type="Google" id="ProtNLM"/>
    </source>
</evidence>
<dbReference type="RefSeq" id="WP_209479476.1">
    <property type="nucleotide sequence ID" value="NZ_JAGGKK010000003.1"/>
</dbReference>
<gene>
    <name evidence="1" type="ORF">J2Z82_000799</name>
</gene>
<reference evidence="1 2" key="1">
    <citation type="submission" date="2021-03" db="EMBL/GenBank/DDBJ databases">
        <title>Genomic Encyclopedia of Type Strains, Phase IV (KMG-IV): sequencing the most valuable type-strain genomes for metagenomic binning, comparative biology and taxonomic classification.</title>
        <authorList>
            <person name="Goeker M."/>
        </authorList>
    </citation>
    <scope>NUCLEOTIDE SEQUENCE [LARGE SCALE GENOMIC DNA]</scope>
    <source>
        <strain evidence="1 2">DSM 21085</strain>
    </source>
</reference>
<accession>A0ABS4HAE0</accession>
<dbReference type="Proteomes" id="UP001519328">
    <property type="component" value="Unassembled WGS sequence"/>
</dbReference>
<evidence type="ECO:0000313" key="1">
    <source>
        <dbReference type="EMBL" id="MBP1947870.1"/>
    </source>
</evidence>
<dbReference type="Pfam" id="PF13289">
    <property type="entry name" value="SIR2_2"/>
    <property type="match status" value="1"/>
</dbReference>
<name>A0ABS4HAE0_9BACI</name>
<proteinExistence type="predicted"/>
<comment type="caution">
    <text evidence="1">The sequence shown here is derived from an EMBL/GenBank/DDBJ whole genome shotgun (WGS) entry which is preliminary data.</text>
</comment>
<organism evidence="1 2">
    <name type="scientific">Virgibacillus litoralis</name>
    <dbReference type="NCBI Taxonomy" id="578221"/>
    <lineage>
        <taxon>Bacteria</taxon>
        <taxon>Bacillati</taxon>
        <taxon>Bacillota</taxon>
        <taxon>Bacilli</taxon>
        <taxon>Bacillales</taxon>
        <taxon>Bacillaceae</taxon>
        <taxon>Virgibacillus</taxon>
    </lineage>
</organism>
<keyword evidence="2" id="KW-1185">Reference proteome</keyword>
<protein>
    <recommendedName>
        <fullName evidence="3">SIR2-like domain-containing protein</fullName>
    </recommendedName>
</protein>